<keyword evidence="6 8" id="KW-1133">Transmembrane helix</keyword>
<keyword evidence="4 8" id="KW-1003">Cell membrane</keyword>
<evidence type="ECO:0000256" key="7">
    <source>
        <dbReference type="ARBA" id="ARBA00023136"/>
    </source>
</evidence>
<evidence type="ECO:0000256" key="5">
    <source>
        <dbReference type="ARBA" id="ARBA00022692"/>
    </source>
</evidence>
<comment type="subcellular location">
    <subcellularLocation>
        <location evidence="1 8">Cell membrane</location>
        <topology evidence="1 8">Multi-pass membrane protein</topology>
    </subcellularLocation>
</comment>
<evidence type="ECO:0000259" key="9">
    <source>
        <dbReference type="PROSITE" id="PS50928"/>
    </source>
</evidence>
<dbReference type="NCBIfam" id="TIGR00974">
    <property type="entry name" value="3a0107s02c"/>
    <property type="match status" value="1"/>
</dbReference>
<accession>A0A285NB99</accession>
<dbReference type="GO" id="GO:0005315">
    <property type="term" value="F:phosphate transmembrane transporter activity"/>
    <property type="evidence" value="ECO:0007669"/>
    <property type="project" value="InterPro"/>
</dbReference>
<organism evidence="10 11">
    <name type="scientific">Natronoarchaeum philippinense</name>
    <dbReference type="NCBI Taxonomy" id="558529"/>
    <lineage>
        <taxon>Archaea</taxon>
        <taxon>Methanobacteriati</taxon>
        <taxon>Methanobacteriota</taxon>
        <taxon>Stenosarchaea group</taxon>
        <taxon>Halobacteria</taxon>
        <taxon>Halobacteriales</taxon>
        <taxon>Natronoarchaeaceae</taxon>
    </lineage>
</organism>
<feature type="transmembrane region" description="Helical" evidence="8">
    <location>
        <begin position="81"/>
        <end position="110"/>
    </location>
</feature>
<dbReference type="Proteomes" id="UP000219453">
    <property type="component" value="Unassembled WGS sequence"/>
</dbReference>
<dbReference type="RefSeq" id="WP_097008186.1">
    <property type="nucleotide sequence ID" value="NZ_OBEJ01000001.1"/>
</dbReference>
<sequence>MATEPSDSGWFGGGTETGAIKGRLFAWACLAATLFGIGMVMILLVYVVLDAFAIGQPNTAPWLDWGFLTNATSRFPEQAGLYPAIIGSVMMMGVIALSALPIGVGAAIYLEEYAPDNALVRFIEINIGNLAGVPSVVYGLLGLAVFVQIMNLGMGTVIVGGFTVGLLILPIVIISAQEALRGVPDSRRQASFGMGATRWQTTKNVVLPEALPGILTGTILALGRAIGETAPLLMIGAAASVYSPPSGLFDRFSAMPRQIYAWVGMPAEAFQYGVMAAGVVTLLTILLLMNATAIIIRNKYQRSS</sequence>
<dbReference type="OrthoDB" id="11402at2157"/>
<evidence type="ECO:0000256" key="6">
    <source>
        <dbReference type="ARBA" id="ARBA00022989"/>
    </source>
</evidence>
<dbReference type="GO" id="GO:0035435">
    <property type="term" value="P:phosphate ion transmembrane transport"/>
    <property type="evidence" value="ECO:0007669"/>
    <property type="project" value="InterPro"/>
</dbReference>
<reference evidence="10 11" key="1">
    <citation type="submission" date="2017-09" db="EMBL/GenBank/DDBJ databases">
        <authorList>
            <person name="Ehlers B."/>
            <person name="Leendertz F.H."/>
        </authorList>
    </citation>
    <scope>NUCLEOTIDE SEQUENCE [LARGE SCALE GENOMIC DNA]</scope>
    <source>
        <strain evidence="10 11">DSM 27208</strain>
    </source>
</reference>
<keyword evidence="5 8" id="KW-0812">Transmembrane</keyword>
<dbReference type="InterPro" id="IPR005672">
    <property type="entry name" value="Phosphate_PstA"/>
</dbReference>
<keyword evidence="3" id="KW-0813">Transport</keyword>
<feature type="domain" description="ABC transmembrane type-1" evidence="9">
    <location>
        <begin position="85"/>
        <end position="293"/>
    </location>
</feature>
<feature type="transmembrane region" description="Helical" evidence="8">
    <location>
        <begin position="157"/>
        <end position="176"/>
    </location>
</feature>
<evidence type="ECO:0000313" key="10">
    <source>
        <dbReference type="EMBL" id="SNZ06709.1"/>
    </source>
</evidence>
<evidence type="ECO:0000256" key="8">
    <source>
        <dbReference type="RuleBase" id="RU363043"/>
    </source>
</evidence>
<feature type="transmembrane region" description="Helical" evidence="8">
    <location>
        <begin position="130"/>
        <end position="150"/>
    </location>
</feature>
<name>A0A285NB99_NATPI</name>
<dbReference type="CDD" id="cd06261">
    <property type="entry name" value="TM_PBP2"/>
    <property type="match status" value="1"/>
</dbReference>
<evidence type="ECO:0000256" key="3">
    <source>
        <dbReference type="ARBA" id="ARBA00022448"/>
    </source>
</evidence>
<feature type="transmembrane region" description="Helical" evidence="8">
    <location>
        <begin position="272"/>
        <end position="296"/>
    </location>
</feature>
<dbReference type="SUPFAM" id="SSF161098">
    <property type="entry name" value="MetI-like"/>
    <property type="match status" value="1"/>
</dbReference>
<dbReference type="AlphaFoldDB" id="A0A285NB99"/>
<dbReference type="Gene3D" id="1.10.3720.10">
    <property type="entry name" value="MetI-like"/>
    <property type="match status" value="1"/>
</dbReference>
<gene>
    <name evidence="10" type="ORF">SAMN06269185_1261</name>
</gene>
<evidence type="ECO:0000256" key="1">
    <source>
        <dbReference type="ARBA" id="ARBA00004651"/>
    </source>
</evidence>
<evidence type="ECO:0000256" key="2">
    <source>
        <dbReference type="ARBA" id="ARBA00007069"/>
    </source>
</evidence>
<dbReference type="PANTHER" id="PTHR43470:SF5">
    <property type="entry name" value="PHOSPHATE TRANSPORT SYSTEM PERMEASE PROTEIN PSTA"/>
    <property type="match status" value="1"/>
</dbReference>
<dbReference type="PROSITE" id="PS50928">
    <property type="entry name" value="ABC_TM1"/>
    <property type="match status" value="1"/>
</dbReference>
<dbReference type="PANTHER" id="PTHR43470">
    <property type="entry name" value="PHOSPHATE TRANSPORT SYSTEM PERMEASE PROTEIN PSTA-RELATED"/>
    <property type="match status" value="1"/>
</dbReference>
<dbReference type="InterPro" id="IPR035906">
    <property type="entry name" value="MetI-like_sf"/>
</dbReference>
<dbReference type="GO" id="GO:0005886">
    <property type="term" value="C:plasma membrane"/>
    <property type="evidence" value="ECO:0007669"/>
    <property type="project" value="UniProtKB-SubCell"/>
</dbReference>
<evidence type="ECO:0000313" key="11">
    <source>
        <dbReference type="Proteomes" id="UP000219453"/>
    </source>
</evidence>
<comment type="caution">
    <text evidence="8">Lacks conserved residue(s) required for the propagation of feature annotation.</text>
</comment>
<dbReference type="EMBL" id="OBEJ01000001">
    <property type="protein sequence ID" value="SNZ06709.1"/>
    <property type="molecule type" value="Genomic_DNA"/>
</dbReference>
<keyword evidence="11" id="KW-1185">Reference proteome</keyword>
<dbReference type="Pfam" id="PF00528">
    <property type="entry name" value="BPD_transp_1"/>
    <property type="match status" value="1"/>
</dbReference>
<proteinExistence type="inferred from homology"/>
<evidence type="ECO:0000256" key="4">
    <source>
        <dbReference type="ARBA" id="ARBA00022475"/>
    </source>
</evidence>
<comment type="similarity">
    <text evidence="2 8">Belongs to the binding-protein-dependent transport system permease family. CysTW subfamily.</text>
</comment>
<feature type="transmembrane region" description="Helical" evidence="8">
    <location>
        <begin position="24"/>
        <end position="49"/>
    </location>
</feature>
<protein>
    <recommendedName>
        <fullName evidence="8">Phosphate transport system permease protein PstA</fullName>
    </recommendedName>
</protein>
<keyword evidence="7 8" id="KW-0472">Membrane</keyword>
<dbReference type="InterPro" id="IPR000515">
    <property type="entry name" value="MetI-like"/>
</dbReference>